<protein>
    <submittedName>
        <fullName evidence="2">Uncharacterized protein</fullName>
    </submittedName>
</protein>
<sequence length="282" mass="30409">MPGHSTGTPCMPLARTLVFHWHLVCALGRQPHMAVSTCWGIPSAPRACPCHLPRCSLGILGMPVCTGITSAPRACPWGHLVHACLHMVGNSIVTAWASSMGTQFVPVCTCWGILLTHRACFWHPPGCSLGRHPVRAQGEHAEAIHRHPRYALGSHQSVPMTPRRFRMYMLVHSFINPCVPKGGTPYVPVNTCQGIPSAPVRALGTHPGASLALHMFPSAPAGAFHQHPYVPMCTCWAVLQHTMLAVGTHSGVPLVGTPYVPMCPSAHVGAFHRQPVRALDTY</sequence>
<feature type="chain" id="PRO_5044742469" evidence="1">
    <location>
        <begin position="27"/>
        <end position="282"/>
    </location>
</feature>
<proteinExistence type="predicted"/>
<feature type="signal peptide" evidence="1">
    <location>
        <begin position="1"/>
        <end position="26"/>
    </location>
</feature>
<name>A0ABD3A197_9GENT</name>
<organism evidence="2 3">
    <name type="scientific">Cinchona calisaya</name>
    <dbReference type="NCBI Taxonomy" id="153742"/>
    <lineage>
        <taxon>Eukaryota</taxon>
        <taxon>Viridiplantae</taxon>
        <taxon>Streptophyta</taxon>
        <taxon>Embryophyta</taxon>
        <taxon>Tracheophyta</taxon>
        <taxon>Spermatophyta</taxon>
        <taxon>Magnoliopsida</taxon>
        <taxon>eudicotyledons</taxon>
        <taxon>Gunneridae</taxon>
        <taxon>Pentapetalae</taxon>
        <taxon>asterids</taxon>
        <taxon>lamiids</taxon>
        <taxon>Gentianales</taxon>
        <taxon>Rubiaceae</taxon>
        <taxon>Cinchonoideae</taxon>
        <taxon>Cinchoneae</taxon>
        <taxon>Cinchona</taxon>
    </lineage>
</organism>
<evidence type="ECO:0000256" key="1">
    <source>
        <dbReference type="SAM" id="SignalP"/>
    </source>
</evidence>
<accession>A0ABD3A197</accession>
<keyword evidence="1" id="KW-0732">Signal</keyword>
<evidence type="ECO:0000313" key="2">
    <source>
        <dbReference type="EMBL" id="KAL3524557.1"/>
    </source>
</evidence>
<gene>
    <name evidence="2" type="ORF">ACH5RR_012929</name>
</gene>
<dbReference type="EMBL" id="JBJUIK010000006">
    <property type="protein sequence ID" value="KAL3524557.1"/>
    <property type="molecule type" value="Genomic_DNA"/>
</dbReference>
<comment type="caution">
    <text evidence="2">The sequence shown here is derived from an EMBL/GenBank/DDBJ whole genome shotgun (WGS) entry which is preliminary data.</text>
</comment>
<dbReference type="Proteomes" id="UP001630127">
    <property type="component" value="Unassembled WGS sequence"/>
</dbReference>
<evidence type="ECO:0000313" key="3">
    <source>
        <dbReference type="Proteomes" id="UP001630127"/>
    </source>
</evidence>
<dbReference type="AlphaFoldDB" id="A0ABD3A197"/>
<reference evidence="2 3" key="1">
    <citation type="submission" date="2024-11" db="EMBL/GenBank/DDBJ databases">
        <title>A near-complete genome assembly of Cinchona calisaya.</title>
        <authorList>
            <person name="Lian D.C."/>
            <person name="Zhao X.W."/>
            <person name="Wei L."/>
        </authorList>
    </citation>
    <scope>NUCLEOTIDE SEQUENCE [LARGE SCALE GENOMIC DNA]</scope>
    <source>
        <tissue evidence="2">Nenye</tissue>
    </source>
</reference>
<keyword evidence="3" id="KW-1185">Reference proteome</keyword>